<feature type="compositionally biased region" description="Basic and acidic residues" evidence="1">
    <location>
        <begin position="174"/>
        <end position="183"/>
    </location>
</feature>
<comment type="caution">
    <text evidence="2">The sequence shown here is derived from an EMBL/GenBank/DDBJ whole genome shotgun (WGS) entry which is preliminary data.</text>
</comment>
<feature type="region of interest" description="Disordered" evidence="1">
    <location>
        <begin position="66"/>
        <end position="88"/>
    </location>
</feature>
<organism evidence="2 3">
    <name type="scientific">Phytophthora nicotianae P1569</name>
    <dbReference type="NCBI Taxonomy" id="1317065"/>
    <lineage>
        <taxon>Eukaryota</taxon>
        <taxon>Sar</taxon>
        <taxon>Stramenopiles</taxon>
        <taxon>Oomycota</taxon>
        <taxon>Peronosporomycetes</taxon>
        <taxon>Peronosporales</taxon>
        <taxon>Peronosporaceae</taxon>
        <taxon>Phytophthora</taxon>
    </lineage>
</organism>
<dbReference type="OrthoDB" id="91592at2759"/>
<accession>V9DY33</accession>
<evidence type="ECO:0000313" key="2">
    <source>
        <dbReference type="EMBL" id="ETI31213.1"/>
    </source>
</evidence>
<proteinExistence type="predicted"/>
<evidence type="ECO:0000256" key="1">
    <source>
        <dbReference type="SAM" id="MobiDB-lite"/>
    </source>
</evidence>
<dbReference type="AlphaFoldDB" id="V9DY33"/>
<dbReference type="EMBL" id="ANIZ01003803">
    <property type="protein sequence ID" value="ETI31213.1"/>
    <property type="molecule type" value="Genomic_DNA"/>
</dbReference>
<evidence type="ECO:0000313" key="3">
    <source>
        <dbReference type="Proteomes" id="UP000018721"/>
    </source>
</evidence>
<sequence length="198" mass="22224">IDTEQRQSAEKRLLYITELVRDNGFWNNLRAIVRLLEPIIKALGKLGGDNVRMALLSDTVDRAMAEDPGENELQNTLPDDERLRDGGVYEGATPLPIVELQAFFRGKTKKRWSYMHTNAMAIAFMLDPTTDLDDLIGSDSRNVDSQVREMSKRCGLTSITNDPKLTAEILDSNAKNETEEKHSVKSTLNQARVTTGMQ</sequence>
<gene>
    <name evidence="2" type="ORF">F443_21797</name>
</gene>
<dbReference type="Proteomes" id="UP000018721">
    <property type="component" value="Unassembled WGS sequence"/>
</dbReference>
<feature type="compositionally biased region" description="Polar residues" evidence="1">
    <location>
        <begin position="185"/>
        <end position="198"/>
    </location>
</feature>
<name>V9DY33_PHYNI</name>
<reference evidence="2 3" key="1">
    <citation type="submission" date="2013-11" db="EMBL/GenBank/DDBJ databases">
        <title>The Genome Sequence of Phytophthora parasitica P1569.</title>
        <authorList>
            <consortium name="The Broad Institute Genomics Platform"/>
            <person name="Russ C."/>
            <person name="Tyler B."/>
            <person name="Panabieres F."/>
            <person name="Shan W."/>
            <person name="Tripathy S."/>
            <person name="Grunwald N."/>
            <person name="Machado M."/>
            <person name="Johnson C.S."/>
            <person name="Arredondo F."/>
            <person name="Hong C."/>
            <person name="Coffey M."/>
            <person name="Young S.K."/>
            <person name="Zeng Q."/>
            <person name="Gargeya S."/>
            <person name="Fitzgerald M."/>
            <person name="Abouelleil A."/>
            <person name="Alvarado L."/>
            <person name="Chapman S.B."/>
            <person name="Gainer-Dewar J."/>
            <person name="Goldberg J."/>
            <person name="Griggs A."/>
            <person name="Gujja S."/>
            <person name="Hansen M."/>
            <person name="Howarth C."/>
            <person name="Imamovic A."/>
            <person name="Ireland A."/>
            <person name="Larimer J."/>
            <person name="McCowan C."/>
            <person name="Murphy C."/>
            <person name="Pearson M."/>
            <person name="Poon T.W."/>
            <person name="Priest M."/>
            <person name="Roberts A."/>
            <person name="Saif S."/>
            <person name="Shea T."/>
            <person name="Sykes S."/>
            <person name="Wortman J."/>
            <person name="Nusbaum C."/>
            <person name="Birren B."/>
        </authorList>
    </citation>
    <scope>NUCLEOTIDE SEQUENCE [LARGE SCALE GENOMIC DNA]</scope>
    <source>
        <strain evidence="2 3">P1569</strain>
    </source>
</reference>
<protein>
    <submittedName>
        <fullName evidence="2">Uncharacterized protein</fullName>
    </submittedName>
</protein>
<keyword evidence="3" id="KW-1185">Reference proteome</keyword>
<feature type="region of interest" description="Disordered" evidence="1">
    <location>
        <begin position="174"/>
        <end position="198"/>
    </location>
</feature>
<feature type="non-terminal residue" evidence="2">
    <location>
        <position position="1"/>
    </location>
</feature>